<evidence type="ECO:0000313" key="2">
    <source>
        <dbReference type="Proteomes" id="UP000789525"/>
    </source>
</evidence>
<sequence length="186" mass="21981">MPNANEIIIKEFINRSEERIGTKTPNGFFVYRRVFTKELSKLNHKPSMSSVSKMAAWQWHNEDRKFREEYEEVATTIGKRIKEHERELSKAFFGKFIPYIPQEHLSYSEPSQQGVKNEKLLKCLVGERIKGREHELNQAFFENFIPRTPHEPLPTEGSFQQGVIDEELERHLYESYFKGGILDEFL</sequence>
<accession>A0ACA9K1S4</accession>
<protein>
    <submittedName>
        <fullName evidence="1">9304_t:CDS:1</fullName>
    </submittedName>
</protein>
<keyword evidence="2" id="KW-1185">Reference proteome</keyword>
<reference evidence="1" key="1">
    <citation type="submission" date="2021-06" db="EMBL/GenBank/DDBJ databases">
        <authorList>
            <person name="Kallberg Y."/>
            <person name="Tangrot J."/>
            <person name="Rosling A."/>
        </authorList>
    </citation>
    <scope>NUCLEOTIDE SEQUENCE</scope>
    <source>
        <strain evidence="1">CL356</strain>
    </source>
</reference>
<organism evidence="1 2">
    <name type="scientific">Acaulospora colombiana</name>
    <dbReference type="NCBI Taxonomy" id="27376"/>
    <lineage>
        <taxon>Eukaryota</taxon>
        <taxon>Fungi</taxon>
        <taxon>Fungi incertae sedis</taxon>
        <taxon>Mucoromycota</taxon>
        <taxon>Glomeromycotina</taxon>
        <taxon>Glomeromycetes</taxon>
        <taxon>Diversisporales</taxon>
        <taxon>Acaulosporaceae</taxon>
        <taxon>Acaulospora</taxon>
    </lineage>
</organism>
<gene>
    <name evidence="1" type="ORF">ACOLOM_LOCUS552</name>
</gene>
<dbReference type="EMBL" id="CAJVPT010000561">
    <property type="protein sequence ID" value="CAG8446695.1"/>
    <property type="molecule type" value="Genomic_DNA"/>
</dbReference>
<proteinExistence type="predicted"/>
<name>A0ACA9K1S4_9GLOM</name>
<comment type="caution">
    <text evidence="1">The sequence shown here is derived from an EMBL/GenBank/DDBJ whole genome shotgun (WGS) entry which is preliminary data.</text>
</comment>
<dbReference type="Proteomes" id="UP000789525">
    <property type="component" value="Unassembled WGS sequence"/>
</dbReference>
<evidence type="ECO:0000313" key="1">
    <source>
        <dbReference type="EMBL" id="CAG8446695.1"/>
    </source>
</evidence>